<dbReference type="AlphaFoldDB" id="A0A8H3X2I3"/>
<gene>
    <name evidence="1" type="ORF">F8M41_009112</name>
</gene>
<reference evidence="1 2" key="1">
    <citation type="journal article" date="2019" name="Environ. Microbiol.">
        <title>At the nexus of three kingdoms: the genome of the mycorrhizal fungus Gigaspora margarita provides insights into plant, endobacterial and fungal interactions.</title>
        <authorList>
            <person name="Venice F."/>
            <person name="Ghignone S."/>
            <person name="Salvioli di Fossalunga A."/>
            <person name="Amselem J."/>
            <person name="Novero M."/>
            <person name="Xianan X."/>
            <person name="Sedzielewska Toro K."/>
            <person name="Morin E."/>
            <person name="Lipzen A."/>
            <person name="Grigoriev I.V."/>
            <person name="Henrissat B."/>
            <person name="Martin F.M."/>
            <person name="Bonfante P."/>
        </authorList>
    </citation>
    <scope>NUCLEOTIDE SEQUENCE [LARGE SCALE GENOMIC DNA]</scope>
    <source>
        <strain evidence="1 2">BEG34</strain>
    </source>
</reference>
<dbReference type="EMBL" id="WTPW01001977">
    <property type="protein sequence ID" value="KAF0404036.1"/>
    <property type="molecule type" value="Genomic_DNA"/>
</dbReference>
<evidence type="ECO:0000313" key="2">
    <source>
        <dbReference type="Proteomes" id="UP000439903"/>
    </source>
</evidence>
<organism evidence="1 2">
    <name type="scientific">Gigaspora margarita</name>
    <dbReference type="NCBI Taxonomy" id="4874"/>
    <lineage>
        <taxon>Eukaryota</taxon>
        <taxon>Fungi</taxon>
        <taxon>Fungi incertae sedis</taxon>
        <taxon>Mucoromycota</taxon>
        <taxon>Glomeromycotina</taxon>
        <taxon>Glomeromycetes</taxon>
        <taxon>Diversisporales</taxon>
        <taxon>Gigasporaceae</taxon>
        <taxon>Gigaspora</taxon>
    </lineage>
</organism>
<proteinExistence type="predicted"/>
<comment type="caution">
    <text evidence="1">The sequence shown here is derived from an EMBL/GenBank/DDBJ whole genome shotgun (WGS) entry which is preliminary data.</text>
</comment>
<keyword evidence="2" id="KW-1185">Reference proteome</keyword>
<protein>
    <submittedName>
        <fullName evidence="1">Uncharacterized protein</fullName>
    </submittedName>
</protein>
<name>A0A8H3X2I3_GIGMA</name>
<sequence length="107" mass="12313">MKKAKKVHSETTDLVSKYQEQNLESGQSGLINTICTITLVDEFTTEEMQTITNMRKNNESSIKDLFLEIKAKTDKGETTINMGTNKETYMKIEIKEFEKKVLDSKKQ</sequence>
<evidence type="ECO:0000313" key="1">
    <source>
        <dbReference type="EMBL" id="KAF0404036.1"/>
    </source>
</evidence>
<dbReference type="Proteomes" id="UP000439903">
    <property type="component" value="Unassembled WGS sequence"/>
</dbReference>
<accession>A0A8H3X2I3</accession>